<dbReference type="RefSeq" id="WP_111296396.1">
    <property type="nucleotide sequence ID" value="NZ_QKZV01000007.1"/>
</dbReference>
<protein>
    <recommendedName>
        <fullName evidence="4">DUF3098 family protein</fullName>
    </recommendedName>
</protein>
<gene>
    <name evidence="2" type="ORF">LX80_02196</name>
</gene>
<keyword evidence="1" id="KW-1133">Transmembrane helix</keyword>
<proteinExistence type="predicted"/>
<evidence type="ECO:0008006" key="4">
    <source>
        <dbReference type="Google" id="ProtNLM"/>
    </source>
</evidence>
<keyword evidence="3" id="KW-1185">Reference proteome</keyword>
<reference evidence="2 3" key="1">
    <citation type="submission" date="2018-06" db="EMBL/GenBank/DDBJ databases">
        <title>Genomic Encyclopedia of Archaeal and Bacterial Type Strains, Phase II (KMG-II): from individual species to whole genera.</title>
        <authorList>
            <person name="Goeker M."/>
        </authorList>
    </citation>
    <scope>NUCLEOTIDE SEQUENCE [LARGE SCALE GENOMIC DNA]</scope>
    <source>
        <strain evidence="2 3">DSM 23241</strain>
    </source>
</reference>
<accession>A0A2W7RRC2</accession>
<dbReference type="OrthoDB" id="963379at2"/>
<sequence length="84" mass="9299">MTDKKNAPVKEMPPLFGKKNYQLMIIGAIVIIIGMFLMSGGKNEDPNKFDYNLVYSTTRVTIAPITIILGLVIEIFAILKKPSA</sequence>
<organism evidence="2 3">
    <name type="scientific">Hydrotalea sandarakina</name>
    <dbReference type="NCBI Taxonomy" id="1004304"/>
    <lineage>
        <taxon>Bacteria</taxon>
        <taxon>Pseudomonadati</taxon>
        <taxon>Bacteroidota</taxon>
        <taxon>Chitinophagia</taxon>
        <taxon>Chitinophagales</taxon>
        <taxon>Chitinophagaceae</taxon>
        <taxon>Hydrotalea</taxon>
    </lineage>
</organism>
<evidence type="ECO:0000313" key="3">
    <source>
        <dbReference type="Proteomes" id="UP000249720"/>
    </source>
</evidence>
<evidence type="ECO:0000256" key="1">
    <source>
        <dbReference type="SAM" id="Phobius"/>
    </source>
</evidence>
<keyword evidence="1" id="KW-0812">Transmembrane</keyword>
<name>A0A2W7RRC2_9BACT</name>
<dbReference type="Proteomes" id="UP000249720">
    <property type="component" value="Unassembled WGS sequence"/>
</dbReference>
<feature type="transmembrane region" description="Helical" evidence="1">
    <location>
        <begin position="21"/>
        <end position="40"/>
    </location>
</feature>
<dbReference type="EMBL" id="QKZV01000007">
    <property type="protein sequence ID" value="PZX61466.1"/>
    <property type="molecule type" value="Genomic_DNA"/>
</dbReference>
<dbReference type="InterPro" id="IPR021448">
    <property type="entry name" value="DUF3098"/>
</dbReference>
<evidence type="ECO:0000313" key="2">
    <source>
        <dbReference type="EMBL" id="PZX61466.1"/>
    </source>
</evidence>
<dbReference type="AlphaFoldDB" id="A0A2W7RRC2"/>
<dbReference type="Pfam" id="PF11297">
    <property type="entry name" value="DUF3098"/>
    <property type="match status" value="1"/>
</dbReference>
<comment type="caution">
    <text evidence="2">The sequence shown here is derived from an EMBL/GenBank/DDBJ whole genome shotgun (WGS) entry which is preliminary data.</text>
</comment>
<feature type="transmembrane region" description="Helical" evidence="1">
    <location>
        <begin position="60"/>
        <end position="79"/>
    </location>
</feature>
<keyword evidence="1" id="KW-0472">Membrane</keyword>